<feature type="compositionally biased region" description="Polar residues" evidence="6">
    <location>
        <begin position="44"/>
        <end position="54"/>
    </location>
</feature>
<keyword evidence="8" id="KW-1185">Reference proteome</keyword>
<dbReference type="InterPro" id="IPR023574">
    <property type="entry name" value="Ribosomal_uL4_dom_sf"/>
</dbReference>
<dbReference type="NCBIfam" id="TIGR03953">
    <property type="entry name" value="rplD_bact"/>
    <property type="match status" value="1"/>
</dbReference>
<protein>
    <recommendedName>
        <fullName evidence="4 5">Large ribosomal subunit protein uL4</fullName>
    </recommendedName>
</protein>
<sequence>MPKCNVLNQQGEFVSEIYLLDEFFGVKPNKQVLYDVVNSQRAALRQGTHSTKNRSAVRGGGRKPYPQKGTGNARHGTIRSPLWRGGGVVFGPKPRKYSLKVNYKVKKIAIKSAFSWQLEQGNLIIIDSFKFENPKTKYFYNFLKKINLNTKNNRILVIVKELNDNLLLSTNNLSGVNVESVKHVSVYQLLKFKKIIISKECINFFEKGVEKK</sequence>
<evidence type="ECO:0000256" key="1">
    <source>
        <dbReference type="ARBA" id="ARBA00010528"/>
    </source>
</evidence>
<evidence type="ECO:0000256" key="4">
    <source>
        <dbReference type="ARBA" id="ARBA00035244"/>
    </source>
</evidence>
<dbReference type="InterPro" id="IPR013005">
    <property type="entry name" value="Ribosomal_uL4-like"/>
</dbReference>
<comment type="function">
    <text evidence="5">Forms part of the polypeptide exit tunnel.</text>
</comment>
<dbReference type="Pfam" id="PF00573">
    <property type="entry name" value="Ribosomal_L4"/>
    <property type="match status" value="1"/>
</dbReference>
<keyword evidence="5" id="KW-0699">rRNA-binding</keyword>
<evidence type="ECO:0000313" key="8">
    <source>
        <dbReference type="Proteomes" id="UP001192346"/>
    </source>
</evidence>
<dbReference type="HAMAP" id="MF_01328_B">
    <property type="entry name" value="Ribosomal_uL4_B"/>
    <property type="match status" value="1"/>
</dbReference>
<gene>
    <name evidence="5 7" type="primary">rplD</name>
    <name evidence="7" type="ORF">FEF22_001290</name>
</gene>
<proteinExistence type="inferred from homology"/>
<dbReference type="EMBL" id="VBRA02000009">
    <property type="protein sequence ID" value="MBP3059418.1"/>
    <property type="molecule type" value="Genomic_DNA"/>
</dbReference>
<comment type="similarity">
    <text evidence="1 5">Belongs to the universal ribosomal protein uL4 family.</text>
</comment>
<dbReference type="Proteomes" id="UP001192346">
    <property type="component" value="Unassembled WGS sequence"/>
</dbReference>
<organism evidence="7 8">
    <name type="scientific">Texas Phoenix palm phytoplasma</name>
    <dbReference type="NCBI Taxonomy" id="176709"/>
    <lineage>
        <taxon>Bacteria</taxon>
        <taxon>Bacillati</taxon>
        <taxon>Mycoplasmatota</taxon>
        <taxon>Mollicutes</taxon>
        <taxon>Acholeplasmatales</taxon>
        <taxon>Acholeplasmataceae</taxon>
        <taxon>Candidatus Phytoplasma</taxon>
        <taxon>16SrIV (Coconut lethal yellows group)</taxon>
    </lineage>
</organism>
<dbReference type="SUPFAM" id="SSF52166">
    <property type="entry name" value="Ribosomal protein L4"/>
    <property type="match status" value="1"/>
</dbReference>
<comment type="caution">
    <text evidence="7">The sequence shown here is derived from an EMBL/GenBank/DDBJ whole genome shotgun (WGS) entry which is preliminary data.</text>
</comment>
<dbReference type="PANTHER" id="PTHR10746:SF6">
    <property type="entry name" value="LARGE RIBOSOMAL SUBUNIT PROTEIN UL4M"/>
    <property type="match status" value="1"/>
</dbReference>
<dbReference type="Gene3D" id="3.40.1370.10">
    <property type="match status" value="1"/>
</dbReference>
<evidence type="ECO:0000256" key="5">
    <source>
        <dbReference type="HAMAP-Rule" id="MF_01328"/>
    </source>
</evidence>
<evidence type="ECO:0000256" key="6">
    <source>
        <dbReference type="SAM" id="MobiDB-lite"/>
    </source>
</evidence>
<evidence type="ECO:0000313" key="7">
    <source>
        <dbReference type="EMBL" id="MBP3059418.1"/>
    </source>
</evidence>
<dbReference type="InterPro" id="IPR002136">
    <property type="entry name" value="Ribosomal_uL4"/>
</dbReference>
<evidence type="ECO:0000256" key="2">
    <source>
        <dbReference type="ARBA" id="ARBA00022980"/>
    </source>
</evidence>
<dbReference type="GO" id="GO:0005840">
    <property type="term" value="C:ribosome"/>
    <property type="evidence" value="ECO:0007669"/>
    <property type="project" value="UniProtKB-KW"/>
</dbReference>
<comment type="function">
    <text evidence="5">One of the primary rRNA binding proteins, this protein initially binds near the 5'-end of the 23S rRNA. It is important during the early stages of 50S assembly. It makes multiple contacts with different domains of the 23S rRNA in the assembled 50S subunit and ribosome.</text>
</comment>
<evidence type="ECO:0000256" key="3">
    <source>
        <dbReference type="ARBA" id="ARBA00023274"/>
    </source>
</evidence>
<dbReference type="RefSeq" id="WP_138107906.1">
    <property type="nucleotide sequence ID" value="NZ_VBRA02000009.1"/>
</dbReference>
<accession>A0ABS5BIK7</accession>
<name>A0ABS5BIK7_9MOLU</name>
<reference evidence="7" key="1">
    <citation type="submission" date="2019-10" db="EMBL/GenBank/DDBJ databases">
        <title>Whole Genome Sequencing and Characterization of Texas Phoenix Palm Decline Phytoplasma Belongs to Lethal Yellowing (16SrIV) Group.</title>
        <authorList>
            <person name="Bao M."/>
        </authorList>
    </citation>
    <scope>NUCLEOTIDE SEQUENCE [LARGE SCALE GENOMIC DNA]</scope>
    <source>
        <strain evidence="7">ACPD</strain>
    </source>
</reference>
<keyword evidence="5" id="KW-0694">RNA-binding</keyword>
<dbReference type="PANTHER" id="PTHR10746">
    <property type="entry name" value="50S RIBOSOMAL PROTEIN L4"/>
    <property type="match status" value="1"/>
</dbReference>
<feature type="region of interest" description="Disordered" evidence="6">
    <location>
        <begin position="44"/>
        <end position="76"/>
    </location>
</feature>
<keyword evidence="3 5" id="KW-0687">Ribonucleoprotein</keyword>
<keyword evidence="2 5" id="KW-0689">Ribosomal protein</keyword>
<comment type="subunit">
    <text evidence="5">Part of the 50S ribosomal subunit.</text>
</comment>